<evidence type="ECO:0000256" key="2">
    <source>
        <dbReference type="ARBA" id="ARBA00022150"/>
    </source>
</evidence>
<dbReference type="EMBL" id="FQWY01000051">
    <property type="protein sequence ID" value="SHH26873.1"/>
    <property type="molecule type" value="Genomic_DNA"/>
</dbReference>
<evidence type="ECO:0000313" key="10">
    <source>
        <dbReference type="EMBL" id="SHH26873.1"/>
    </source>
</evidence>
<evidence type="ECO:0000256" key="5">
    <source>
        <dbReference type="ARBA" id="ARBA00022801"/>
    </source>
</evidence>
<evidence type="ECO:0000256" key="7">
    <source>
        <dbReference type="ARBA" id="ARBA00023118"/>
    </source>
</evidence>
<protein>
    <recommendedName>
        <fullName evidence="2">CRISPR system Cms endoribonuclease Csm3</fullName>
    </recommendedName>
    <alternativeName>
        <fullName evidence="8">CRISPR type III A-associated RAMP protein Csm3</fullName>
    </alternativeName>
</protein>
<evidence type="ECO:0000259" key="9">
    <source>
        <dbReference type="Pfam" id="PF03787"/>
    </source>
</evidence>
<dbReference type="InterPro" id="IPR005537">
    <property type="entry name" value="RAMP_III_fam"/>
</dbReference>
<dbReference type="PANTHER" id="PTHR35579">
    <property type="entry name" value="CRISPR SYSTEM CMS ENDORIBONUCLEASE CSM3"/>
    <property type="match status" value="1"/>
</dbReference>
<organism evidence="10 11">
    <name type="scientific">Thermosyntropha lipolytica DSM 11003</name>
    <dbReference type="NCBI Taxonomy" id="1123382"/>
    <lineage>
        <taxon>Bacteria</taxon>
        <taxon>Bacillati</taxon>
        <taxon>Bacillota</taxon>
        <taxon>Clostridia</taxon>
        <taxon>Eubacteriales</taxon>
        <taxon>Syntrophomonadaceae</taxon>
        <taxon>Thermosyntropha</taxon>
    </lineage>
</organism>
<keyword evidence="5" id="KW-0378">Hydrolase</keyword>
<keyword evidence="3" id="KW-0540">Nuclease</keyword>
<dbReference type="Pfam" id="PF03787">
    <property type="entry name" value="RAMPs"/>
    <property type="match status" value="1"/>
</dbReference>
<feature type="domain" description="CRISPR type III-associated protein" evidence="9">
    <location>
        <begin position="20"/>
        <end position="204"/>
    </location>
</feature>
<dbReference type="InterPro" id="IPR052216">
    <property type="entry name" value="CRISPR_Csm3_endoribonuclease"/>
</dbReference>
<sequence>MMSYMQKMAGKIKITADLCLLSGLHIGGAKEFSSIGAVDSIVIRDPLTKEPIIPGSSVKGKMRNLLARYMPGGPYIEIEDEPEVLKRLFGSSSGKGDKRRIVAARLQFPDIFMKRSSVEKIKNMETDLYLTEIKFENTISRLLGVATPRQIERVPAGAEFDFTLLYNIENEEDIEKDFENIALGLKLLQYDYLGGGGTRGNGRIALKEFQITPIAWEGSGKIADLQKKLDEAAVLRSAV</sequence>
<dbReference type="InterPro" id="IPR013412">
    <property type="entry name" value="CRISPR-assoc_RAMP_Csm3"/>
</dbReference>
<accession>A0A1M5RLY5</accession>
<dbReference type="GO" id="GO:0003723">
    <property type="term" value="F:RNA binding"/>
    <property type="evidence" value="ECO:0007669"/>
    <property type="project" value="UniProtKB-KW"/>
</dbReference>
<reference evidence="11" key="1">
    <citation type="submission" date="2016-11" db="EMBL/GenBank/DDBJ databases">
        <authorList>
            <person name="Varghese N."/>
            <person name="Submissions S."/>
        </authorList>
    </citation>
    <scope>NUCLEOTIDE SEQUENCE [LARGE SCALE GENOMIC DNA]</scope>
    <source>
        <strain evidence="11">DSM 11003</strain>
    </source>
</reference>
<dbReference type="GO" id="GO:0016787">
    <property type="term" value="F:hydrolase activity"/>
    <property type="evidence" value="ECO:0007669"/>
    <property type="project" value="UniProtKB-KW"/>
</dbReference>
<evidence type="ECO:0000256" key="1">
    <source>
        <dbReference type="ARBA" id="ARBA00006342"/>
    </source>
</evidence>
<dbReference type="AlphaFoldDB" id="A0A1M5RLY5"/>
<name>A0A1M5RLY5_9FIRM</name>
<keyword evidence="7" id="KW-0051">Antiviral defense</keyword>
<dbReference type="GO" id="GO:0051607">
    <property type="term" value="P:defense response to virus"/>
    <property type="evidence" value="ECO:0007669"/>
    <property type="project" value="UniProtKB-KW"/>
</dbReference>
<dbReference type="GO" id="GO:0004519">
    <property type="term" value="F:endonuclease activity"/>
    <property type="evidence" value="ECO:0007669"/>
    <property type="project" value="UniProtKB-KW"/>
</dbReference>
<proteinExistence type="inferred from homology"/>
<keyword evidence="6" id="KW-0694">RNA-binding</keyword>
<evidence type="ECO:0000256" key="3">
    <source>
        <dbReference type="ARBA" id="ARBA00022722"/>
    </source>
</evidence>
<gene>
    <name evidence="10" type="ORF">SAMN02745221_02057</name>
</gene>
<dbReference type="PANTHER" id="PTHR35579:SF3">
    <property type="entry name" value="CRISPR SYSTEM CMS ENDORIBONUCLEASE CSM3"/>
    <property type="match status" value="1"/>
</dbReference>
<dbReference type="NCBIfam" id="TIGR02582">
    <property type="entry name" value="cas7_TM1809"/>
    <property type="match status" value="1"/>
</dbReference>
<evidence type="ECO:0000256" key="6">
    <source>
        <dbReference type="ARBA" id="ARBA00022884"/>
    </source>
</evidence>
<keyword evidence="4" id="KW-0255">Endonuclease</keyword>
<evidence type="ECO:0000313" key="11">
    <source>
        <dbReference type="Proteomes" id="UP000242329"/>
    </source>
</evidence>
<dbReference type="RefSeq" id="WP_200774261.1">
    <property type="nucleotide sequence ID" value="NZ_FQWY01000051.1"/>
</dbReference>
<comment type="similarity">
    <text evidence="1">Belongs to the CRISPR-associated Csm3 family.</text>
</comment>
<evidence type="ECO:0000256" key="8">
    <source>
        <dbReference type="ARBA" id="ARBA00033183"/>
    </source>
</evidence>
<keyword evidence="11" id="KW-1185">Reference proteome</keyword>
<dbReference type="Proteomes" id="UP000242329">
    <property type="component" value="Unassembled WGS sequence"/>
</dbReference>
<dbReference type="STRING" id="1123382.SAMN02745221_02057"/>
<evidence type="ECO:0000256" key="4">
    <source>
        <dbReference type="ARBA" id="ARBA00022759"/>
    </source>
</evidence>